<dbReference type="Proteomes" id="UP001501697">
    <property type="component" value="Unassembled WGS sequence"/>
</dbReference>
<dbReference type="Gene3D" id="3.30.200.20">
    <property type="entry name" value="Phosphorylase Kinase, domain 1"/>
    <property type="match status" value="1"/>
</dbReference>
<evidence type="ECO:0000256" key="2">
    <source>
        <dbReference type="ARBA" id="ARBA00022679"/>
    </source>
</evidence>
<keyword evidence="5" id="KW-0067">ATP-binding</keyword>
<name>A0ABP7AS38_9MICO</name>
<dbReference type="InterPro" id="IPR011009">
    <property type="entry name" value="Kinase-like_dom_sf"/>
</dbReference>
<dbReference type="EMBL" id="BAAAYU010000005">
    <property type="protein sequence ID" value="GAA3639359.1"/>
    <property type="molecule type" value="Genomic_DNA"/>
</dbReference>
<evidence type="ECO:0000256" key="3">
    <source>
        <dbReference type="ARBA" id="ARBA00022741"/>
    </source>
</evidence>
<organism evidence="7 8">
    <name type="scientific">Microbacterium awajiense</name>
    <dbReference type="NCBI Taxonomy" id="415214"/>
    <lineage>
        <taxon>Bacteria</taxon>
        <taxon>Bacillati</taxon>
        <taxon>Actinomycetota</taxon>
        <taxon>Actinomycetes</taxon>
        <taxon>Micrococcales</taxon>
        <taxon>Microbacteriaceae</taxon>
        <taxon>Microbacterium</taxon>
    </lineage>
</organism>
<dbReference type="RefSeq" id="WP_344738792.1">
    <property type="nucleotide sequence ID" value="NZ_BAAAYU010000005.1"/>
</dbReference>
<comment type="similarity">
    <text evidence="1">Belongs to the methylthioribose kinase family.</text>
</comment>
<feature type="domain" description="Protein kinase" evidence="6">
    <location>
        <begin position="25"/>
        <end position="330"/>
    </location>
</feature>
<dbReference type="PANTHER" id="PTHR34273">
    <property type="entry name" value="METHYLTHIORIBOSE KINASE"/>
    <property type="match status" value="1"/>
</dbReference>
<protein>
    <submittedName>
        <fullName evidence="7">Aminoglycoside phosphotransferase family protein</fullName>
    </submittedName>
</protein>
<dbReference type="InterPro" id="IPR008266">
    <property type="entry name" value="Tyr_kinase_AS"/>
</dbReference>
<comment type="caution">
    <text evidence="7">The sequence shown here is derived from an EMBL/GenBank/DDBJ whole genome shotgun (WGS) entry which is preliminary data.</text>
</comment>
<keyword evidence="3" id="KW-0547">Nucleotide-binding</keyword>
<evidence type="ECO:0000259" key="6">
    <source>
        <dbReference type="PROSITE" id="PS50011"/>
    </source>
</evidence>
<dbReference type="PANTHER" id="PTHR34273:SF2">
    <property type="entry name" value="METHYLTHIORIBOSE KINASE"/>
    <property type="match status" value="1"/>
</dbReference>
<keyword evidence="4" id="KW-0418">Kinase</keyword>
<gene>
    <name evidence="7" type="ORF">GCM10022200_23540</name>
</gene>
<dbReference type="InterPro" id="IPR000719">
    <property type="entry name" value="Prot_kinase_dom"/>
</dbReference>
<keyword evidence="2" id="KW-0808">Transferase</keyword>
<evidence type="ECO:0000256" key="1">
    <source>
        <dbReference type="ARBA" id="ARBA00010165"/>
    </source>
</evidence>
<keyword evidence="8" id="KW-1185">Reference proteome</keyword>
<dbReference type="Gene3D" id="3.90.1200.10">
    <property type="match status" value="1"/>
</dbReference>
<dbReference type="PROSITE" id="PS00109">
    <property type="entry name" value="PROTEIN_KINASE_TYR"/>
    <property type="match status" value="1"/>
</dbReference>
<evidence type="ECO:0000256" key="4">
    <source>
        <dbReference type="ARBA" id="ARBA00022777"/>
    </source>
</evidence>
<dbReference type="SUPFAM" id="SSF56112">
    <property type="entry name" value="Protein kinase-like (PK-like)"/>
    <property type="match status" value="1"/>
</dbReference>
<evidence type="ECO:0000313" key="8">
    <source>
        <dbReference type="Proteomes" id="UP001501697"/>
    </source>
</evidence>
<reference evidence="8" key="1">
    <citation type="journal article" date="2019" name="Int. J. Syst. Evol. Microbiol.">
        <title>The Global Catalogue of Microorganisms (GCM) 10K type strain sequencing project: providing services to taxonomists for standard genome sequencing and annotation.</title>
        <authorList>
            <consortium name="The Broad Institute Genomics Platform"/>
            <consortium name="The Broad Institute Genome Sequencing Center for Infectious Disease"/>
            <person name="Wu L."/>
            <person name="Ma J."/>
        </authorList>
    </citation>
    <scope>NUCLEOTIDE SEQUENCE [LARGE SCALE GENOMIC DNA]</scope>
    <source>
        <strain evidence="8">JCM 16544</strain>
    </source>
</reference>
<proteinExistence type="inferred from homology"/>
<evidence type="ECO:0000313" key="7">
    <source>
        <dbReference type="EMBL" id="GAA3639359.1"/>
    </source>
</evidence>
<dbReference type="PROSITE" id="PS50011">
    <property type="entry name" value="PROTEIN_KINASE_DOM"/>
    <property type="match status" value="1"/>
</dbReference>
<accession>A0ABP7AS38</accession>
<sequence>MGDDLLDERTVIAYLAGRGVVDGARARARRLGGGVSNVVLAVDDGSRRLVLKQARAKLAVAEAWYAPRTRVLREAEGLRVLSGIDPEAAPHVVDLDPEDLTMTIEQAPDGWTDWKSRLMAGDVDAGIAARLGGALRRLHSATRGGSGLSAALAADTDTFTVLRVEPYHRTTARRNPDLARRIAAVADRMSETRECLVHGDFSPKNVLVGDPGAWVIDFEVAHLGDPSFDVAFLQTHLLLKAIHAPQWREHYAAASRAFIDSYTAGAPLSDAAHVSQQIGCLLLARVDGKSPAEYLRAHEQRRVQALGRTLLIEAPAEPEAAWTLMEQERE</sequence>
<dbReference type="InterPro" id="IPR002575">
    <property type="entry name" value="Aminoglycoside_PTrfase"/>
</dbReference>
<evidence type="ECO:0000256" key="5">
    <source>
        <dbReference type="ARBA" id="ARBA00022840"/>
    </source>
</evidence>
<dbReference type="Pfam" id="PF01636">
    <property type="entry name" value="APH"/>
    <property type="match status" value="1"/>
</dbReference>